<dbReference type="EMBL" id="JAGVRK010000001">
    <property type="protein sequence ID" value="MBS2970733.1"/>
    <property type="molecule type" value="Genomic_DNA"/>
</dbReference>
<feature type="transmembrane region" description="Helical" evidence="1">
    <location>
        <begin position="35"/>
        <end position="58"/>
    </location>
</feature>
<name>A0ABS5LJJ4_9BACI</name>
<keyword evidence="1" id="KW-0472">Membrane</keyword>
<keyword evidence="1" id="KW-0812">Transmembrane</keyword>
<keyword evidence="3" id="KW-1185">Reference proteome</keyword>
<accession>A0ABS5LJJ4</accession>
<proteinExistence type="predicted"/>
<evidence type="ECO:0000256" key="1">
    <source>
        <dbReference type="SAM" id="Phobius"/>
    </source>
</evidence>
<reference evidence="2 3" key="1">
    <citation type="submission" date="2021-04" db="EMBL/GenBank/DDBJ databases">
        <title>Metabacillus sp. strain KIGAM252 whole genome sequence.</title>
        <authorList>
            <person name="Seo M.-J."/>
            <person name="Cho E.-S."/>
            <person name="Hwang C.Y."/>
            <person name="Yoon D.J."/>
        </authorList>
    </citation>
    <scope>NUCLEOTIDE SEQUENCE [LARGE SCALE GENOMIC DNA]</scope>
    <source>
        <strain evidence="2 3">KIGAM252</strain>
    </source>
</reference>
<evidence type="ECO:0000313" key="3">
    <source>
        <dbReference type="Proteomes" id="UP000682403"/>
    </source>
</evidence>
<organism evidence="2 3">
    <name type="scientific">Metabacillus flavus</name>
    <dbReference type="NCBI Taxonomy" id="2823519"/>
    <lineage>
        <taxon>Bacteria</taxon>
        <taxon>Bacillati</taxon>
        <taxon>Bacillota</taxon>
        <taxon>Bacilli</taxon>
        <taxon>Bacillales</taxon>
        <taxon>Bacillaceae</taxon>
        <taxon>Metabacillus</taxon>
    </lineage>
</organism>
<keyword evidence="1" id="KW-1133">Transmembrane helix</keyword>
<dbReference type="Proteomes" id="UP000682403">
    <property type="component" value="Unassembled WGS sequence"/>
</dbReference>
<sequence length="69" mass="7911">MKTFFFAWLLLATVGTIAAGIFLIRNGLQFKSSYSHIYILVGFMVLFNAYNHFVAAVISKKRDHFTLHI</sequence>
<protein>
    <submittedName>
        <fullName evidence="2">DUF5381 family protein</fullName>
    </submittedName>
</protein>
<evidence type="ECO:0000313" key="2">
    <source>
        <dbReference type="EMBL" id="MBS2970733.1"/>
    </source>
</evidence>
<comment type="caution">
    <text evidence="2">The sequence shown here is derived from an EMBL/GenBank/DDBJ whole genome shotgun (WGS) entry which is preliminary data.</text>
</comment>
<gene>
    <name evidence="2" type="ORF">J9317_18475</name>
</gene>